<reference evidence="14" key="1">
    <citation type="submission" date="2020-12" db="EMBL/GenBank/DDBJ databases">
        <title>The genome sequence of Inhella sp. 1Y17.</title>
        <authorList>
            <person name="Liu Y."/>
        </authorList>
    </citation>
    <scope>NUCLEOTIDE SEQUENCE</scope>
    <source>
        <strain evidence="14">1Y17</strain>
    </source>
</reference>
<keyword evidence="15" id="KW-1185">Reference proteome</keyword>
<evidence type="ECO:0000313" key="15">
    <source>
        <dbReference type="Proteomes" id="UP000613266"/>
    </source>
</evidence>
<evidence type="ECO:0000313" key="14">
    <source>
        <dbReference type="EMBL" id="MBH9578963.1"/>
    </source>
</evidence>
<dbReference type="GO" id="GO:0009253">
    <property type="term" value="P:peptidoglycan catabolic process"/>
    <property type="evidence" value="ECO:0007669"/>
    <property type="project" value="InterPro"/>
</dbReference>
<evidence type="ECO:0000256" key="9">
    <source>
        <dbReference type="ARBA" id="ARBA00022833"/>
    </source>
</evidence>
<evidence type="ECO:0000256" key="7">
    <source>
        <dbReference type="ARBA" id="ARBA00022723"/>
    </source>
</evidence>
<keyword evidence="9" id="KW-0862">Zinc</keyword>
<comment type="similarity">
    <text evidence="4">Belongs to the N-acetylmuramoyl-L-alanine amidase 2 family.</text>
</comment>
<evidence type="ECO:0000256" key="5">
    <source>
        <dbReference type="ARBA" id="ARBA00011901"/>
    </source>
</evidence>
<dbReference type="PANTHER" id="PTHR30417">
    <property type="entry name" value="N-ACETYLMURAMOYL-L-ALANINE AMIDASE AMID"/>
    <property type="match status" value="1"/>
</dbReference>
<dbReference type="CDD" id="cd06583">
    <property type="entry name" value="PGRP"/>
    <property type="match status" value="1"/>
</dbReference>
<comment type="subcellular location">
    <subcellularLocation>
        <location evidence="3">Cytoplasm</location>
    </subcellularLocation>
</comment>
<dbReference type="EMBL" id="JAEDAK010000016">
    <property type="protein sequence ID" value="MBH9578963.1"/>
    <property type="molecule type" value="Genomic_DNA"/>
</dbReference>
<dbReference type="SUPFAM" id="SSF55846">
    <property type="entry name" value="N-acetylmuramoyl-L-alanine amidase-like"/>
    <property type="match status" value="1"/>
</dbReference>
<evidence type="ECO:0000256" key="2">
    <source>
        <dbReference type="ARBA" id="ARBA00001947"/>
    </source>
</evidence>
<dbReference type="GO" id="GO:0009254">
    <property type="term" value="P:peptidoglycan turnover"/>
    <property type="evidence" value="ECO:0007669"/>
    <property type="project" value="TreeGrafter"/>
</dbReference>
<dbReference type="Pfam" id="PF01510">
    <property type="entry name" value="Amidase_2"/>
    <property type="match status" value="1"/>
</dbReference>
<evidence type="ECO:0000256" key="12">
    <source>
        <dbReference type="ARBA" id="ARBA00042615"/>
    </source>
</evidence>
<dbReference type="GO" id="GO:0005737">
    <property type="term" value="C:cytoplasm"/>
    <property type="evidence" value="ECO:0007669"/>
    <property type="project" value="UniProtKB-SubCell"/>
</dbReference>
<keyword evidence="7" id="KW-0479">Metal-binding</keyword>
<dbReference type="NCBIfam" id="NF008758">
    <property type="entry name" value="PRK11789.1"/>
    <property type="match status" value="1"/>
</dbReference>
<evidence type="ECO:0000256" key="6">
    <source>
        <dbReference type="ARBA" id="ARBA00022490"/>
    </source>
</evidence>
<sequence length="196" mass="21951">MPAEARRQGRWHDGWWSAARACPSPNQGPRPPGVPVDLVVLHSISLPAGQYGGPQVEDLFLNRLDCAAHPSFESLRGVQVSAHFLVRRDGELLQFVAVDRRAWHAGVSQFQGRENCNDFSVGIELEGLEGQPFEPAQYRALVQLLRALRSHLPLRHVVGHEHVAPGRKRDPGPGFDWPQLQRRLRWSAARFPFSPG</sequence>
<comment type="caution">
    <text evidence="14">The sequence shown here is derived from an EMBL/GenBank/DDBJ whole genome shotgun (WGS) entry which is preliminary data.</text>
</comment>
<protein>
    <recommendedName>
        <fullName evidence="11">1,6-anhydro-N-acetylmuramyl-L-alanine amidase AmpD</fullName>
        <ecNumber evidence="5">3.5.1.28</ecNumber>
    </recommendedName>
    <alternativeName>
        <fullName evidence="12">N-acetylmuramoyl-L-alanine amidase</fullName>
    </alternativeName>
</protein>
<dbReference type="GO" id="GO:0071555">
    <property type="term" value="P:cell wall organization"/>
    <property type="evidence" value="ECO:0007669"/>
    <property type="project" value="UniProtKB-KW"/>
</dbReference>
<evidence type="ECO:0000256" key="11">
    <source>
        <dbReference type="ARBA" id="ARBA00039257"/>
    </source>
</evidence>
<evidence type="ECO:0000256" key="3">
    <source>
        <dbReference type="ARBA" id="ARBA00004496"/>
    </source>
</evidence>
<proteinExistence type="inferred from homology"/>
<dbReference type="AlphaFoldDB" id="A0A931J574"/>
<dbReference type="GO" id="GO:0046872">
    <property type="term" value="F:metal ion binding"/>
    <property type="evidence" value="ECO:0007669"/>
    <property type="project" value="UniProtKB-KW"/>
</dbReference>
<keyword evidence="10" id="KW-0961">Cell wall biogenesis/degradation</keyword>
<dbReference type="EC" id="3.5.1.28" evidence="5"/>
<organism evidence="14 15">
    <name type="scientific">Inhella proteolytica</name>
    <dbReference type="NCBI Taxonomy" id="2795029"/>
    <lineage>
        <taxon>Bacteria</taxon>
        <taxon>Pseudomonadati</taxon>
        <taxon>Pseudomonadota</taxon>
        <taxon>Betaproteobacteria</taxon>
        <taxon>Burkholderiales</taxon>
        <taxon>Sphaerotilaceae</taxon>
        <taxon>Inhella</taxon>
    </lineage>
</organism>
<name>A0A931J574_9BURK</name>
<dbReference type="Proteomes" id="UP000613266">
    <property type="component" value="Unassembled WGS sequence"/>
</dbReference>
<dbReference type="GO" id="GO:0008745">
    <property type="term" value="F:N-acetylmuramoyl-L-alanine amidase activity"/>
    <property type="evidence" value="ECO:0007669"/>
    <property type="project" value="UniProtKB-EC"/>
</dbReference>
<comment type="cofactor">
    <cofactor evidence="2">
        <name>Zn(2+)</name>
        <dbReference type="ChEBI" id="CHEBI:29105"/>
    </cofactor>
</comment>
<evidence type="ECO:0000256" key="8">
    <source>
        <dbReference type="ARBA" id="ARBA00022801"/>
    </source>
</evidence>
<accession>A0A931J574</accession>
<dbReference type="InterPro" id="IPR051206">
    <property type="entry name" value="NAMLAA_amidase_2"/>
</dbReference>
<dbReference type="InterPro" id="IPR002502">
    <property type="entry name" value="Amidase_domain"/>
</dbReference>
<evidence type="ECO:0000256" key="4">
    <source>
        <dbReference type="ARBA" id="ARBA00007553"/>
    </source>
</evidence>
<comment type="catalytic activity">
    <reaction evidence="1">
        <text>Hydrolyzes the link between N-acetylmuramoyl residues and L-amino acid residues in certain cell-wall glycopeptides.</text>
        <dbReference type="EC" id="3.5.1.28"/>
    </reaction>
</comment>
<dbReference type="SMART" id="SM00644">
    <property type="entry name" value="Ami_2"/>
    <property type="match status" value="1"/>
</dbReference>
<keyword evidence="8 14" id="KW-0378">Hydrolase</keyword>
<evidence type="ECO:0000256" key="10">
    <source>
        <dbReference type="ARBA" id="ARBA00023316"/>
    </source>
</evidence>
<dbReference type="PANTHER" id="PTHR30417:SF4">
    <property type="entry name" value="1,6-ANHYDRO-N-ACETYLMURAMYL-L-ALANINE AMIDASE AMPD"/>
    <property type="match status" value="1"/>
</dbReference>
<dbReference type="InterPro" id="IPR036505">
    <property type="entry name" value="Amidase/PGRP_sf"/>
</dbReference>
<evidence type="ECO:0000259" key="13">
    <source>
        <dbReference type="SMART" id="SM00644"/>
    </source>
</evidence>
<keyword evidence="6" id="KW-0963">Cytoplasm</keyword>
<dbReference type="Gene3D" id="3.40.80.10">
    <property type="entry name" value="Peptidoglycan recognition protein-like"/>
    <property type="match status" value="1"/>
</dbReference>
<evidence type="ECO:0000256" key="1">
    <source>
        <dbReference type="ARBA" id="ARBA00001561"/>
    </source>
</evidence>
<feature type="domain" description="N-acetylmuramoyl-L-alanine amidase" evidence="13">
    <location>
        <begin position="24"/>
        <end position="172"/>
    </location>
</feature>
<gene>
    <name evidence="14" type="primary">ampD</name>
    <name evidence="14" type="ORF">I7X39_18895</name>
</gene>